<proteinExistence type="predicted"/>
<dbReference type="PROSITE" id="PS01124">
    <property type="entry name" value="HTH_ARAC_FAMILY_2"/>
    <property type="match status" value="1"/>
</dbReference>
<accession>A0A378RLS0</accession>
<sequence>MRYQEILPIPALQGYIRYFWVLESGEEQPVSKQFKIVPDGIPALIYQDTPNLFRDEHEQYTPQLYVYGAFTTYTNQLIDGAFRIIGAYLEPTALKSIFRLDASDVTNQTIALADLMATPLLDQLQHASTIEDKITLLSDFILRQIQLVRYENQKAKFASNLLQCGKSLAEIQEELKMSERTLERLMKQHAGISPKIFSRIMRFQTSLELLKTKGFDTLTTLVYDQDYYDQSHFIREFKTFTGNNPTQFLKHSDEKLSNFPEWKKEKKSNF</sequence>
<dbReference type="AlphaFoldDB" id="A0A378RLS0"/>
<dbReference type="RefSeq" id="WP_115090802.1">
    <property type="nucleotide sequence ID" value="NZ_CP068107.1"/>
</dbReference>
<evidence type="ECO:0000313" key="3">
    <source>
        <dbReference type="EMBL" id="STZ27966.1"/>
    </source>
</evidence>
<reference evidence="3 4" key="1">
    <citation type="submission" date="2018-06" db="EMBL/GenBank/DDBJ databases">
        <authorList>
            <consortium name="Pathogen Informatics"/>
            <person name="Doyle S."/>
        </authorList>
    </citation>
    <scope>NUCLEOTIDE SEQUENCE [LARGE SCALE GENOMIC DNA]</scope>
    <source>
        <strain evidence="3 4">NCTC11179</strain>
    </source>
</reference>
<dbReference type="GO" id="GO:0003700">
    <property type="term" value="F:DNA-binding transcription factor activity"/>
    <property type="evidence" value="ECO:0007669"/>
    <property type="project" value="InterPro"/>
</dbReference>
<protein>
    <submittedName>
        <fullName evidence="3">Adenosine deaminase</fullName>
    </submittedName>
</protein>
<gene>
    <name evidence="3" type="ORF">NCTC11179_01504</name>
</gene>
<organism evidence="3 4">
    <name type="scientific">Myroides odoratus</name>
    <name type="common">Flavobacterium odoratum</name>
    <dbReference type="NCBI Taxonomy" id="256"/>
    <lineage>
        <taxon>Bacteria</taxon>
        <taxon>Pseudomonadati</taxon>
        <taxon>Bacteroidota</taxon>
        <taxon>Flavobacteriia</taxon>
        <taxon>Flavobacteriales</taxon>
        <taxon>Flavobacteriaceae</taxon>
        <taxon>Myroides</taxon>
    </lineage>
</organism>
<keyword evidence="4" id="KW-1185">Reference proteome</keyword>
<evidence type="ECO:0000256" key="1">
    <source>
        <dbReference type="ARBA" id="ARBA00023125"/>
    </source>
</evidence>
<feature type="domain" description="HTH araC/xylS-type" evidence="2">
    <location>
        <begin position="152"/>
        <end position="251"/>
    </location>
</feature>
<dbReference type="EMBL" id="UGQL01000001">
    <property type="protein sequence ID" value="STZ27966.1"/>
    <property type="molecule type" value="Genomic_DNA"/>
</dbReference>
<dbReference type="PANTHER" id="PTHR43280">
    <property type="entry name" value="ARAC-FAMILY TRANSCRIPTIONAL REGULATOR"/>
    <property type="match status" value="1"/>
</dbReference>
<name>A0A378RLS0_MYROD</name>
<dbReference type="GO" id="GO:0043565">
    <property type="term" value="F:sequence-specific DNA binding"/>
    <property type="evidence" value="ECO:0007669"/>
    <property type="project" value="InterPro"/>
</dbReference>
<dbReference type="Pfam" id="PF20240">
    <property type="entry name" value="DUF6597"/>
    <property type="match status" value="1"/>
</dbReference>
<evidence type="ECO:0000259" key="2">
    <source>
        <dbReference type="PROSITE" id="PS01124"/>
    </source>
</evidence>
<dbReference type="PANTHER" id="PTHR43280:SF2">
    <property type="entry name" value="HTH-TYPE TRANSCRIPTIONAL REGULATOR EXSA"/>
    <property type="match status" value="1"/>
</dbReference>
<dbReference type="InterPro" id="IPR046532">
    <property type="entry name" value="DUF6597"/>
</dbReference>
<dbReference type="Pfam" id="PF12833">
    <property type="entry name" value="HTH_18"/>
    <property type="match status" value="1"/>
</dbReference>
<dbReference type="InterPro" id="IPR018060">
    <property type="entry name" value="HTH_AraC"/>
</dbReference>
<dbReference type="SMART" id="SM00342">
    <property type="entry name" value="HTH_ARAC"/>
    <property type="match status" value="1"/>
</dbReference>
<keyword evidence="1" id="KW-0238">DNA-binding</keyword>
<dbReference type="Gene3D" id="1.10.10.60">
    <property type="entry name" value="Homeodomain-like"/>
    <property type="match status" value="1"/>
</dbReference>
<evidence type="ECO:0000313" key="4">
    <source>
        <dbReference type="Proteomes" id="UP000255024"/>
    </source>
</evidence>
<dbReference type="Proteomes" id="UP000255024">
    <property type="component" value="Unassembled WGS sequence"/>
</dbReference>